<feature type="region of interest" description="Disordered" evidence="1">
    <location>
        <begin position="1"/>
        <end position="22"/>
    </location>
</feature>
<gene>
    <name evidence="2" type="ORF">ACAOBT_LOCUS22237</name>
</gene>
<evidence type="ECO:0000313" key="2">
    <source>
        <dbReference type="EMBL" id="CAH1994647.1"/>
    </source>
</evidence>
<organism evidence="2 3">
    <name type="scientific">Acanthoscelides obtectus</name>
    <name type="common">Bean weevil</name>
    <name type="synonym">Bruchus obtectus</name>
    <dbReference type="NCBI Taxonomy" id="200917"/>
    <lineage>
        <taxon>Eukaryota</taxon>
        <taxon>Metazoa</taxon>
        <taxon>Ecdysozoa</taxon>
        <taxon>Arthropoda</taxon>
        <taxon>Hexapoda</taxon>
        <taxon>Insecta</taxon>
        <taxon>Pterygota</taxon>
        <taxon>Neoptera</taxon>
        <taxon>Endopterygota</taxon>
        <taxon>Coleoptera</taxon>
        <taxon>Polyphaga</taxon>
        <taxon>Cucujiformia</taxon>
        <taxon>Chrysomeloidea</taxon>
        <taxon>Chrysomelidae</taxon>
        <taxon>Bruchinae</taxon>
        <taxon>Bruchini</taxon>
        <taxon>Acanthoscelides</taxon>
    </lineage>
</organism>
<protein>
    <submittedName>
        <fullName evidence="2">Uncharacterized protein</fullName>
    </submittedName>
</protein>
<feature type="compositionally biased region" description="Polar residues" evidence="1">
    <location>
        <begin position="1"/>
        <end position="20"/>
    </location>
</feature>
<dbReference type="AlphaFoldDB" id="A0A9P0LLI1"/>
<dbReference type="OrthoDB" id="6781179at2759"/>
<evidence type="ECO:0000313" key="3">
    <source>
        <dbReference type="Proteomes" id="UP001152888"/>
    </source>
</evidence>
<name>A0A9P0LLI1_ACAOB</name>
<keyword evidence="3" id="KW-1185">Reference proteome</keyword>
<feature type="compositionally biased region" description="Basic and acidic residues" evidence="1">
    <location>
        <begin position="197"/>
        <end position="249"/>
    </location>
</feature>
<accession>A0A9P0LLI1</accession>
<feature type="region of interest" description="Disordered" evidence="1">
    <location>
        <begin position="197"/>
        <end position="266"/>
    </location>
</feature>
<dbReference type="Proteomes" id="UP001152888">
    <property type="component" value="Unassembled WGS sequence"/>
</dbReference>
<comment type="caution">
    <text evidence="2">The sequence shown here is derived from an EMBL/GenBank/DDBJ whole genome shotgun (WGS) entry which is preliminary data.</text>
</comment>
<reference evidence="2" key="1">
    <citation type="submission" date="2022-03" db="EMBL/GenBank/DDBJ databases">
        <authorList>
            <person name="Sayadi A."/>
        </authorList>
    </citation>
    <scope>NUCLEOTIDE SEQUENCE</scope>
</reference>
<sequence>MPTSNHISSQNHQVSHSTKTNMEKKTVQFQRYAELVENELELLIFSMFDLIDSKVKTLRKLMKFHMHIKRVTTLSSLKKMGLARSKFKNANLPPYPNCYSTESEEMYSLLPNKGSFDASEIRTSEIRDLSSDDNADHVKQALPNDSLPTIVLTDDNIAANLHTAQKNSNQNSSSITTEQDISKDKFEEDGTVKKKFERTEGTVEKSKNTEQAFKEKSEENDGNFKEKTETNEGITKDESKESQSADSKDSNTNAIAKDTTDGIGDSSVLLTHDDKYTSYVTKTDTMDTISDDERNDTDNSGCDGTTNSTANYVAVRTLEGALNSLHDCHPGDSGVFLDGNTFKHVVDILQTVLNTCCQKKRLRCSSLERQDDIEKCRTQPTFKMVGGEVPVRISSSVADCKKYVIRQ</sequence>
<proteinExistence type="predicted"/>
<evidence type="ECO:0000256" key="1">
    <source>
        <dbReference type="SAM" id="MobiDB-lite"/>
    </source>
</evidence>
<feature type="compositionally biased region" description="Polar residues" evidence="1">
    <location>
        <begin position="163"/>
        <end position="179"/>
    </location>
</feature>
<dbReference type="EMBL" id="CAKOFQ010007205">
    <property type="protein sequence ID" value="CAH1994647.1"/>
    <property type="molecule type" value="Genomic_DNA"/>
</dbReference>
<feature type="region of interest" description="Disordered" evidence="1">
    <location>
        <begin position="163"/>
        <end position="183"/>
    </location>
</feature>